<dbReference type="Gene3D" id="3.40.50.300">
    <property type="entry name" value="P-loop containing nucleotide triphosphate hydrolases"/>
    <property type="match status" value="1"/>
</dbReference>
<dbReference type="InterPro" id="IPR036388">
    <property type="entry name" value="WH-like_DNA-bd_sf"/>
</dbReference>
<name>J3MLE6_ORYBR</name>
<dbReference type="InterPro" id="IPR042197">
    <property type="entry name" value="Apaf_helical"/>
</dbReference>
<dbReference type="Gene3D" id="1.10.8.430">
    <property type="entry name" value="Helical domain of apoptotic protease-activating factors"/>
    <property type="match status" value="1"/>
</dbReference>
<keyword evidence="7" id="KW-1185">Reference proteome</keyword>
<feature type="domain" description="Disease resistance protein winged helix" evidence="4">
    <location>
        <begin position="421"/>
        <end position="490"/>
    </location>
</feature>
<dbReference type="Pfam" id="PF23559">
    <property type="entry name" value="WHD_DRP"/>
    <property type="match status" value="1"/>
</dbReference>
<feature type="domain" description="Disease resistance R13L4/SHOC-2-like LRR" evidence="5">
    <location>
        <begin position="589"/>
        <end position="870"/>
    </location>
</feature>
<dbReference type="PANTHER" id="PTHR23155:SF1241">
    <property type="entry name" value="DISEASE RESISTANCE RPP13-LIKE PROTEIN 1-RELATED"/>
    <property type="match status" value="1"/>
</dbReference>
<accession>J3MLE6</accession>
<dbReference type="Proteomes" id="UP000006038">
    <property type="component" value="Chromosome 7"/>
</dbReference>
<dbReference type="SUPFAM" id="SSF52058">
    <property type="entry name" value="L domain-like"/>
    <property type="match status" value="2"/>
</dbReference>
<dbReference type="AlphaFoldDB" id="J3MLE6"/>
<dbReference type="InterPro" id="IPR055414">
    <property type="entry name" value="LRR_R13L4/SHOC2-like"/>
</dbReference>
<dbReference type="InterPro" id="IPR058922">
    <property type="entry name" value="WHD_DRP"/>
</dbReference>
<dbReference type="Gramene" id="OB07G22280.1">
    <property type="protein sequence ID" value="OB07G22280.1"/>
    <property type="gene ID" value="OB07G22280"/>
</dbReference>
<dbReference type="Pfam" id="PF23598">
    <property type="entry name" value="LRR_14"/>
    <property type="match status" value="1"/>
</dbReference>
<evidence type="ECO:0000313" key="7">
    <source>
        <dbReference type="Proteomes" id="UP000006038"/>
    </source>
</evidence>
<dbReference type="InterPro" id="IPR002182">
    <property type="entry name" value="NB-ARC"/>
</dbReference>
<reference evidence="6" key="2">
    <citation type="submission" date="2013-04" db="UniProtKB">
        <authorList>
            <consortium name="EnsemblPlants"/>
        </authorList>
    </citation>
    <scope>IDENTIFICATION</scope>
</reference>
<dbReference type="Gene3D" id="3.80.10.10">
    <property type="entry name" value="Ribonuclease Inhibitor"/>
    <property type="match status" value="2"/>
</dbReference>
<protein>
    <submittedName>
        <fullName evidence="6">Uncharacterized protein</fullName>
    </submittedName>
</protein>
<dbReference type="GO" id="GO:0043531">
    <property type="term" value="F:ADP binding"/>
    <property type="evidence" value="ECO:0007669"/>
    <property type="project" value="InterPro"/>
</dbReference>
<dbReference type="HOGENOM" id="CLU_000837_8_8_1"/>
<dbReference type="Gene3D" id="1.10.10.10">
    <property type="entry name" value="Winged helix-like DNA-binding domain superfamily/Winged helix DNA-binding domain"/>
    <property type="match status" value="1"/>
</dbReference>
<sequence>MDPGACLLVSTAIIKVVWKLRSYLSNQKDSYKGTLDMLDLLESKVQIFCIEHPLHVKPDKQLAAAEWQKNYCTTRQNNAGGSKASHVSFDACDLISAQVVDWLRYDNDNLLRMKSTIGRLASICAEGGSIIDMPNMEETDLVDLNKEGTSVASDISGNETKFTPDDAFVIGRDKEIDMILDMVLHDGRYVTSSLEGREEADKLQISQKGWVIKTLENVDLLDANQVHSEESPYQKEMWSKDALTSTIDLHVELQSIIEGRRFFLVLDDVWDDIHAIWSNLRRILSKGAPGSVVLVTTQLYDVASFMATTCPVVLDPLESYDLWKLIKHYAFAKPCNYQYAEALELIGINIAAKLHGLPLAAKIIGTLLRSNVDEGHWNRLLESWWWKISNKIVCANIISSLGISYCSLPEYLRQCYLFLSIFPRNYVFEKYKLSQMWIASGFIQPNNISGSQRLEDIAGQWFDELVNLAFLGPSGCKTGFVMHDLVRDFALALSSNEFRGVKTVNDSSQILQYLSIEMDDLNVKLSDFEIKHLKPIMFFADSGQCSSSDVPYKVEERPKSLCILDFSCSKWCAPTSYLGQDTGATIRTINAISRLRHLKYLDLSFTGINILPDSICSLCHLQVLGLRGCKFDKLPGNMNRLINLRHLHASSDTIAQINGIGKLAKLQELHEYRVKAEDGHRITELSKINDLRGSLRISDLEIVTDAEEARVANLDQKVYITALELRWSDALSIDTRPYLSNKTLGCLRPPRYLQDLKLDGYSGFDFPEWVGDMGQLRHVRAVELSSCKNACNLPPLGQLEHLKILKLHRLPGITAIDSKFCGSSDVVFRSLEELSFKDMESWVSWTYEGGRDFIPNLQKLQIRSCKHLRKVPFESLGSATKEILIDCGLYDDTGDMVSRYLQGLNGLSRLELCGYNYQWSGSKLFLPCKQLMSLEYLDIKEFEDVCIIGGLWHIRNLKDLRIIGCNIRIAELDEDKQAPIQIDRVMYSLTHLTLGGTKRHVLPVPENVFPHTPSLRNLRLYGLHSLTSITEKWLQHLTSLQELELSWCHGLPSGLASLSSLNRFILKHCGQIHSIPSSSLPGNLKEMRIEGCSHQLEQHCRNPSDEVWQQQGQRMLYWRNSKIRDWPRAKMHEREDRRHPWFHQERTDQANLWSRKHQVDEQSFSEVENPSSVDAQLEEEEQEWLKEEERKFLATMGKDWPSICHVPYIRVNGRIVQNLYT</sequence>
<dbReference type="Pfam" id="PF00931">
    <property type="entry name" value="NB-ARC"/>
    <property type="match status" value="1"/>
</dbReference>
<evidence type="ECO:0000256" key="2">
    <source>
        <dbReference type="ARBA" id="ARBA00022821"/>
    </source>
</evidence>
<dbReference type="SUPFAM" id="SSF52540">
    <property type="entry name" value="P-loop containing nucleoside triphosphate hydrolases"/>
    <property type="match status" value="1"/>
</dbReference>
<dbReference type="GO" id="GO:0098542">
    <property type="term" value="P:defense response to other organism"/>
    <property type="evidence" value="ECO:0007669"/>
    <property type="project" value="TreeGrafter"/>
</dbReference>
<dbReference type="InterPro" id="IPR027417">
    <property type="entry name" value="P-loop_NTPase"/>
</dbReference>
<keyword evidence="1" id="KW-0677">Repeat</keyword>
<evidence type="ECO:0000313" key="6">
    <source>
        <dbReference type="EnsemblPlants" id="OB07G22280.1"/>
    </source>
</evidence>
<dbReference type="eggNOG" id="KOG4658">
    <property type="taxonomic scope" value="Eukaryota"/>
</dbReference>
<evidence type="ECO:0000256" key="1">
    <source>
        <dbReference type="ARBA" id="ARBA00022737"/>
    </source>
</evidence>
<evidence type="ECO:0000259" key="5">
    <source>
        <dbReference type="Pfam" id="PF23598"/>
    </source>
</evidence>
<dbReference type="PANTHER" id="PTHR23155">
    <property type="entry name" value="DISEASE RESISTANCE PROTEIN RP"/>
    <property type="match status" value="1"/>
</dbReference>
<evidence type="ECO:0000259" key="4">
    <source>
        <dbReference type="Pfam" id="PF23559"/>
    </source>
</evidence>
<dbReference type="InterPro" id="IPR044974">
    <property type="entry name" value="Disease_R_plants"/>
</dbReference>
<organism evidence="6">
    <name type="scientific">Oryza brachyantha</name>
    <name type="common">malo sina</name>
    <dbReference type="NCBI Taxonomy" id="4533"/>
    <lineage>
        <taxon>Eukaryota</taxon>
        <taxon>Viridiplantae</taxon>
        <taxon>Streptophyta</taxon>
        <taxon>Embryophyta</taxon>
        <taxon>Tracheophyta</taxon>
        <taxon>Spermatophyta</taxon>
        <taxon>Magnoliopsida</taxon>
        <taxon>Liliopsida</taxon>
        <taxon>Poales</taxon>
        <taxon>Poaceae</taxon>
        <taxon>BOP clade</taxon>
        <taxon>Oryzoideae</taxon>
        <taxon>Oryzeae</taxon>
        <taxon>Oryzinae</taxon>
        <taxon>Oryza</taxon>
    </lineage>
</organism>
<reference evidence="6" key="1">
    <citation type="journal article" date="2013" name="Nat. Commun.">
        <title>Whole-genome sequencing of Oryza brachyantha reveals mechanisms underlying Oryza genome evolution.</title>
        <authorList>
            <person name="Chen J."/>
            <person name="Huang Q."/>
            <person name="Gao D."/>
            <person name="Wang J."/>
            <person name="Lang Y."/>
            <person name="Liu T."/>
            <person name="Li B."/>
            <person name="Bai Z."/>
            <person name="Luis Goicoechea J."/>
            <person name="Liang C."/>
            <person name="Chen C."/>
            <person name="Zhang W."/>
            <person name="Sun S."/>
            <person name="Liao Y."/>
            <person name="Zhang X."/>
            <person name="Yang L."/>
            <person name="Song C."/>
            <person name="Wang M."/>
            <person name="Shi J."/>
            <person name="Liu G."/>
            <person name="Liu J."/>
            <person name="Zhou H."/>
            <person name="Zhou W."/>
            <person name="Yu Q."/>
            <person name="An N."/>
            <person name="Chen Y."/>
            <person name="Cai Q."/>
            <person name="Wang B."/>
            <person name="Liu B."/>
            <person name="Min J."/>
            <person name="Huang Y."/>
            <person name="Wu H."/>
            <person name="Li Z."/>
            <person name="Zhang Y."/>
            <person name="Yin Y."/>
            <person name="Song W."/>
            <person name="Jiang J."/>
            <person name="Jackson S.A."/>
            <person name="Wing R.A."/>
            <person name="Wang J."/>
            <person name="Chen M."/>
        </authorList>
    </citation>
    <scope>NUCLEOTIDE SEQUENCE [LARGE SCALE GENOMIC DNA]</scope>
    <source>
        <strain evidence="6">cv. IRGC 101232</strain>
    </source>
</reference>
<dbReference type="OMA" id="SQMWIAS"/>
<dbReference type="PRINTS" id="PR00364">
    <property type="entry name" value="DISEASERSIST"/>
</dbReference>
<feature type="domain" description="NB-ARC" evidence="3">
    <location>
        <begin position="244"/>
        <end position="334"/>
    </location>
</feature>
<evidence type="ECO:0000259" key="3">
    <source>
        <dbReference type="Pfam" id="PF00931"/>
    </source>
</evidence>
<dbReference type="EnsemblPlants" id="OB07G22280.1">
    <property type="protein sequence ID" value="OB07G22280.1"/>
    <property type="gene ID" value="OB07G22280"/>
</dbReference>
<keyword evidence="2" id="KW-0611">Plant defense</keyword>
<dbReference type="InterPro" id="IPR032675">
    <property type="entry name" value="LRR_dom_sf"/>
</dbReference>
<proteinExistence type="predicted"/>